<evidence type="ECO:0000259" key="8">
    <source>
        <dbReference type="Pfam" id="PF01227"/>
    </source>
</evidence>
<dbReference type="GO" id="GO:0005525">
    <property type="term" value="F:GTP binding"/>
    <property type="evidence" value="ECO:0007669"/>
    <property type="project" value="TreeGrafter"/>
</dbReference>
<dbReference type="InterPro" id="IPR001474">
    <property type="entry name" value="GTP_CycHdrlase_I"/>
</dbReference>
<evidence type="ECO:0000256" key="2">
    <source>
        <dbReference type="ARBA" id="ARBA00008085"/>
    </source>
</evidence>
<dbReference type="InParanoid" id="A0A6J0PAR4"/>
<organism evidence="9 10">
    <name type="scientific">Elaeis guineensis var. tenera</name>
    <name type="common">Oil palm</name>
    <dbReference type="NCBI Taxonomy" id="51953"/>
    <lineage>
        <taxon>Eukaryota</taxon>
        <taxon>Viridiplantae</taxon>
        <taxon>Streptophyta</taxon>
        <taxon>Embryophyta</taxon>
        <taxon>Tracheophyta</taxon>
        <taxon>Spermatophyta</taxon>
        <taxon>Magnoliopsida</taxon>
        <taxon>Liliopsida</taxon>
        <taxon>Arecaceae</taxon>
        <taxon>Arecoideae</taxon>
        <taxon>Cocoseae</taxon>
        <taxon>Elaeidinae</taxon>
        <taxon>Elaeis</taxon>
    </lineage>
</organism>
<evidence type="ECO:0000256" key="5">
    <source>
        <dbReference type="ARBA" id="ARBA00022801"/>
    </source>
</evidence>
<dbReference type="SUPFAM" id="SSF55620">
    <property type="entry name" value="Tetrahydrobiopterin biosynthesis enzymes-like"/>
    <property type="match status" value="2"/>
</dbReference>
<dbReference type="Pfam" id="PF01227">
    <property type="entry name" value="GTP_cyclohydroI"/>
    <property type="match status" value="3"/>
</dbReference>
<comment type="pathway">
    <text evidence="1">Cofactor biosynthesis; 7,8-dihydroneopterin triphosphate biosynthesis; 7,8-dihydroneopterin triphosphate from GTP: step 1/1.</text>
</comment>
<proteinExistence type="inferred from homology"/>
<evidence type="ECO:0000256" key="1">
    <source>
        <dbReference type="ARBA" id="ARBA00005080"/>
    </source>
</evidence>
<evidence type="ECO:0000256" key="7">
    <source>
        <dbReference type="SAM" id="MobiDB-lite"/>
    </source>
</evidence>
<sequence>MGALEEARFEGELENGVGLDEPEEELDAGSGLGSRPEATRAIEEVIRVLLQGLGEDPEREGLRKTPLRVAKAFREGTRGCLLHMQDEDREKEGRKKRGYRQKVKDIVQGALFPEAGLDNGTGHAGGAGGLVVVREISLFSYCESCLLPFSIQCHVGYVPSGQRVVGLSKLSRVADVFAKRLQDPQRLSDDICAALQNSINPAGVAVALQCWHIQFPEVLRCNPNPKHLSKSDMQGWVQASVCSSSGVFEVKGNSFWNDFLALLKFRGINLEGGSKSCFPVQSWCPSRSLEVPLCNGHSTKSPNNGKVSSKPGHAYAAMVAAVTSILYSLGEDPMRKELIGTPYRYVQWLMNFKSSNLDFKMNGFNLGKLCLHKTGDVVNSQCHIHSVLNLPFCSQCEHHLLPFHGVVHIGYFDEEEGKHIERSIFQSMVHYYGCKLQVQERLTRQIAEAVHVVFRRGVMVVVEANHICMISRGIEKVGSSTATIAVMGQFSTDPAAKALFLQTISNSTASGG</sequence>
<dbReference type="GO" id="GO:0005737">
    <property type="term" value="C:cytoplasm"/>
    <property type="evidence" value="ECO:0007669"/>
    <property type="project" value="TreeGrafter"/>
</dbReference>
<dbReference type="InterPro" id="IPR043134">
    <property type="entry name" value="GTP-CH-I_N"/>
</dbReference>
<dbReference type="OrthoDB" id="4966at2759"/>
<dbReference type="InterPro" id="IPR043133">
    <property type="entry name" value="GTP-CH-I_C/QueF"/>
</dbReference>
<dbReference type="GO" id="GO:0008270">
    <property type="term" value="F:zinc ion binding"/>
    <property type="evidence" value="ECO:0007669"/>
    <property type="project" value="TreeGrafter"/>
</dbReference>
<keyword evidence="9" id="KW-1185">Reference proteome</keyword>
<dbReference type="PANTHER" id="PTHR11109">
    <property type="entry name" value="GTP CYCLOHYDROLASE I"/>
    <property type="match status" value="1"/>
</dbReference>
<accession>A0A6J0PAR4</accession>
<reference evidence="10" key="1">
    <citation type="submission" date="2025-08" db="UniProtKB">
        <authorList>
            <consortium name="RefSeq"/>
        </authorList>
    </citation>
    <scope>IDENTIFICATION</scope>
</reference>
<dbReference type="FunFam" id="3.30.1130.10:FF:000007">
    <property type="entry name" value="GTP cyclohydrolase 1"/>
    <property type="match status" value="1"/>
</dbReference>
<dbReference type="GO" id="GO:0006729">
    <property type="term" value="P:tetrahydrobiopterin biosynthetic process"/>
    <property type="evidence" value="ECO:0007669"/>
    <property type="project" value="TreeGrafter"/>
</dbReference>
<dbReference type="GeneID" id="105033188"/>
<evidence type="ECO:0000256" key="3">
    <source>
        <dbReference type="ARBA" id="ARBA00012715"/>
    </source>
</evidence>
<comment type="similarity">
    <text evidence="2">Belongs to the GTP cyclohydrolase I family.</text>
</comment>
<evidence type="ECO:0000313" key="10">
    <source>
        <dbReference type="RefSeq" id="XP_019702130.1"/>
    </source>
</evidence>
<gene>
    <name evidence="10" type="primary">LOC105033188</name>
</gene>
<evidence type="ECO:0000313" key="9">
    <source>
        <dbReference type="Proteomes" id="UP000504607"/>
    </source>
</evidence>
<keyword evidence="5" id="KW-0378">Hydrolase</keyword>
<evidence type="ECO:0000256" key="6">
    <source>
        <dbReference type="ARBA" id="ARBA00030854"/>
    </source>
</evidence>
<dbReference type="GO" id="GO:0003934">
    <property type="term" value="F:GTP cyclohydrolase I activity"/>
    <property type="evidence" value="ECO:0007669"/>
    <property type="project" value="UniProtKB-EC"/>
</dbReference>
<feature type="region of interest" description="Disordered" evidence="7">
    <location>
        <begin position="1"/>
        <end position="37"/>
    </location>
</feature>
<dbReference type="EC" id="3.5.4.16" evidence="3"/>
<dbReference type="GO" id="GO:0046654">
    <property type="term" value="P:tetrahydrofolate biosynthetic process"/>
    <property type="evidence" value="ECO:0007669"/>
    <property type="project" value="InterPro"/>
</dbReference>
<dbReference type="PANTHER" id="PTHR11109:SF7">
    <property type="entry name" value="GTP CYCLOHYDROLASE 1"/>
    <property type="match status" value="1"/>
</dbReference>
<evidence type="ECO:0000256" key="4">
    <source>
        <dbReference type="ARBA" id="ARBA00017272"/>
    </source>
</evidence>
<dbReference type="Proteomes" id="UP000504607">
    <property type="component" value="Unplaced"/>
</dbReference>
<feature type="compositionally biased region" description="Basic and acidic residues" evidence="7">
    <location>
        <begin position="1"/>
        <end position="11"/>
    </location>
</feature>
<feature type="domain" description="GTP cyclohydrolase I" evidence="8">
    <location>
        <begin position="42"/>
        <end position="86"/>
    </location>
</feature>
<dbReference type="InterPro" id="IPR020602">
    <property type="entry name" value="GTP_CycHdrlase_I_dom"/>
</dbReference>
<dbReference type="AlphaFoldDB" id="A0A6J0PAR4"/>
<dbReference type="UniPathway" id="UPA00848">
    <property type="reaction ID" value="UER00151"/>
</dbReference>
<name>A0A6J0PAR4_ELAGV</name>
<protein>
    <recommendedName>
        <fullName evidence="4">GTP cyclohydrolase 1</fullName>
        <ecNumber evidence="3">3.5.4.16</ecNumber>
    </recommendedName>
    <alternativeName>
        <fullName evidence="6">GTP cyclohydrolase I</fullName>
    </alternativeName>
</protein>
<dbReference type="RefSeq" id="XP_019702130.1">
    <property type="nucleotide sequence ID" value="XM_019846571.2"/>
</dbReference>
<dbReference type="Gene3D" id="1.10.286.10">
    <property type="match status" value="2"/>
</dbReference>
<feature type="domain" description="GTP cyclohydrolase I" evidence="8">
    <location>
        <begin position="101"/>
        <end position="213"/>
    </location>
</feature>
<dbReference type="Gene3D" id="3.30.1130.10">
    <property type="match status" value="2"/>
</dbReference>
<feature type="domain" description="GTP cyclohydrolase I" evidence="8">
    <location>
        <begin position="320"/>
        <end position="504"/>
    </location>
</feature>